<dbReference type="STRING" id="897.B2D07_12915"/>
<dbReference type="GO" id="GO:0005829">
    <property type="term" value="C:cytosol"/>
    <property type="evidence" value="ECO:0007669"/>
    <property type="project" value="TreeGrafter"/>
</dbReference>
<dbReference type="GO" id="GO:0046103">
    <property type="term" value="P:inosine biosynthetic process"/>
    <property type="evidence" value="ECO:0007669"/>
    <property type="project" value="TreeGrafter"/>
</dbReference>
<dbReference type="EMBL" id="ATHJ01000127">
    <property type="protein sequence ID" value="EPR33305.1"/>
    <property type="molecule type" value="Genomic_DNA"/>
</dbReference>
<comment type="caution">
    <text evidence="8">The sequence shown here is derived from an EMBL/GenBank/DDBJ whole genome shotgun (WGS) entry which is preliminary data.</text>
</comment>
<feature type="domain" description="Adenosine deaminase" evidence="7">
    <location>
        <begin position="432"/>
        <end position="705"/>
    </location>
</feature>
<dbReference type="InterPro" id="IPR001365">
    <property type="entry name" value="A_deaminase_dom"/>
</dbReference>
<evidence type="ECO:0000256" key="3">
    <source>
        <dbReference type="ARBA" id="ARBA00012784"/>
    </source>
</evidence>
<evidence type="ECO:0000313" key="9">
    <source>
        <dbReference type="Proteomes" id="UP000014977"/>
    </source>
</evidence>
<keyword evidence="6" id="KW-0862">Zinc</keyword>
<dbReference type="GO" id="GO:0043103">
    <property type="term" value="P:hypoxanthine salvage"/>
    <property type="evidence" value="ECO:0007669"/>
    <property type="project" value="TreeGrafter"/>
</dbReference>
<dbReference type="InterPro" id="IPR006330">
    <property type="entry name" value="Ado/ade_deaminase"/>
</dbReference>
<accession>S7T9U3</accession>
<dbReference type="PANTHER" id="PTHR11409">
    <property type="entry name" value="ADENOSINE DEAMINASE"/>
    <property type="match status" value="1"/>
</dbReference>
<gene>
    <name evidence="8" type="ORF">dsmv_0844</name>
</gene>
<dbReference type="EC" id="3.5.4.4" evidence="3"/>
<sequence length="719" mass="79981">MQKNIILTTMGTTWQIPPELYGFTNPAALDLYRHHPERVRIEQLRTEYGVAPVEELWVVTTGGSRIDTVIGKLISWHTNVHPGLRPVLRIWRLKDVNDLVDARECGRMREVIFRLALMAAAACGDDGPLFSLTGGRKTMSSDLQEAAGWFGCRALVHVIDNPEYGNALRVLEPPDFAGPLPPETAGGAMPLVTLGRCEPSALLEMDSDGAGAVRADQWPLPLAENSVPSEIEEGDLEGPWLSEVLAARRRKAGYHYSQYTVGLIKGDETTNFLALYSLPPRVVRRLKEDRFGLDPARVGAELAWLRRLPKTDLHCHLGGIADAQGMITVAAVERGRVEAHRSRLDPWLADWRRRFEAQPVEELRAAFNAKDLRNAVPGVPEPLCVAAFVLLFEEDPDLLDALIFGPFRDEAAFSGIAFDPYERLGDLQGSGLLQSEATIRAACRILLEKAAAENVRYLEVRCSPINYTRGGVSERRVAEIIADALTGADGIDTVLIFTASRHAEIEKVRRHVELAGRLTASGNGFPILRGFDLAGRESACKPADMRRELMPMMERCIHFTIHAGEKADVGNIWEAVYHLNAERIGHGLTLKDNPSLMERFVDRRIALEMCPSSNFQIIGYRDNFLPSTRNLEPYPLSLYLEAGLRVTVNTDNPGISRTDPTRELHRAARLTENGLSRWDICRIIRNGYRSAFADSGMRRRLLHQAEKVLVDAVQAEPAP</sequence>
<dbReference type="Proteomes" id="UP000014977">
    <property type="component" value="Unassembled WGS sequence"/>
</dbReference>
<dbReference type="AlphaFoldDB" id="S7T9U3"/>
<dbReference type="GO" id="GO:0004000">
    <property type="term" value="F:adenosine deaminase activity"/>
    <property type="evidence" value="ECO:0007669"/>
    <property type="project" value="TreeGrafter"/>
</dbReference>
<reference evidence="8 9" key="1">
    <citation type="journal article" date="2013" name="Genome Announc.">
        <title>Draft genome sequences for three mercury-methylating, sulfate-reducing bacteria.</title>
        <authorList>
            <person name="Brown S.D."/>
            <person name="Hurt R.A.Jr."/>
            <person name="Gilmour C.C."/>
            <person name="Elias D.A."/>
        </authorList>
    </citation>
    <scope>NUCLEOTIDE SEQUENCE [LARGE SCALE GENOMIC DNA]</scope>
    <source>
        <strain evidence="8 9">DSM 2059</strain>
    </source>
</reference>
<evidence type="ECO:0000256" key="4">
    <source>
        <dbReference type="ARBA" id="ARBA00022723"/>
    </source>
</evidence>
<evidence type="ECO:0000256" key="6">
    <source>
        <dbReference type="ARBA" id="ARBA00022833"/>
    </source>
</evidence>
<evidence type="ECO:0000313" key="8">
    <source>
        <dbReference type="EMBL" id="EPR33305.1"/>
    </source>
</evidence>
<dbReference type="RefSeq" id="WP_020878427.1">
    <property type="nucleotide sequence ID" value="NZ_ATHJ01000127.1"/>
</dbReference>
<evidence type="ECO:0000256" key="5">
    <source>
        <dbReference type="ARBA" id="ARBA00022801"/>
    </source>
</evidence>
<name>S7T9U3_DESML</name>
<dbReference type="Pfam" id="PF00962">
    <property type="entry name" value="A_deaminase"/>
    <property type="match status" value="1"/>
</dbReference>
<comment type="cofactor">
    <cofactor evidence="1">
        <name>Zn(2+)</name>
        <dbReference type="ChEBI" id="CHEBI:29105"/>
    </cofactor>
</comment>
<dbReference type="PATRIC" id="fig|1121405.3.peg.4079"/>
<dbReference type="GO" id="GO:0006154">
    <property type="term" value="P:adenosine catabolic process"/>
    <property type="evidence" value="ECO:0007669"/>
    <property type="project" value="TreeGrafter"/>
</dbReference>
<comment type="similarity">
    <text evidence="2">Belongs to the metallo-dependent hydrolases superfamily. Adenosine and AMP deaminases family.</text>
</comment>
<keyword evidence="9" id="KW-1185">Reference proteome</keyword>
<evidence type="ECO:0000256" key="1">
    <source>
        <dbReference type="ARBA" id="ARBA00001947"/>
    </source>
</evidence>
<dbReference type="PANTHER" id="PTHR11409:SF43">
    <property type="entry name" value="ADENOSINE DEAMINASE"/>
    <property type="match status" value="1"/>
</dbReference>
<keyword evidence="5" id="KW-0378">Hydrolase</keyword>
<dbReference type="InterPro" id="IPR032466">
    <property type="entry name" value="Metal_Hydrolase"/>
</dbReference>
<dbReference type="eggNOG" id="COG1816">
    <property type="taxonomic scope" value="Bacteria"/>
</dbReference>
<dbReference type="SUPFAM" id="SSF51556">
    <property type="entry name" value="Metallo-dependent hydrolases"/>
    <property type="match status" value="1"/>
</dbReference>
<protein>
    <recommendedName>
        <fullName evidence="3">adenosine deaminase</fullName>
        <ecNumber evidence="3">3.5.4.4</ecNumber>
    </recommendedName>
</protein>
<evidence type="ECO:0000259" key="7">
    <source>
        <dbReference type="Pfam" id="PF00962"/>
    </source>
</evidence>
<evidence type="ECO:0000256" key="2">
    <source>
        <dbReference type="ARBA" id="ARBA00006676"/>
    </source>
</evidence>
<dbReference type="OrthoDB" id="105475at2"/>
<keyword evidence="4" id="KW-0479">Metal-binding</keyword>
<organism evidence="8 9">
    <name type="scientific">Desulfococcus multivorans DSM 2059</name>
    <dbReference type="NCBI Taxonomy" id="1121405"/>
    <lineage>
        <taxon>Bacteria</taxon>
        <taxon>Pseudomonadati</taxon>
        <taxon>Thermodesulfobacteriota</taxon>
        <taxon>Desulfobacteria</taxon>
        <taxon>Desulfobacterales</taxon>
        <taxon>Desulfococcaceae</taxon>
        <taxon>Desulfococcus</taxon>
    </lineage>
</organism>
<proteinExistence type="inferred from homology"/>
<dbReference type="GO" id="GO:0046872">
    <property type="term" value="F:metal ion binding"/>
    <property type="evidence" value="ECO:0007669"/>
    <property type="project" value="UniProtKB-KW"/>
</dbReference>
<dbReference type="Gene3D" id="3.20.20.140">
    <property type="entry name" value="Metal-dependent hydrolases"/>
    <property type="match status" value="1"/>
</dbReference>